<proteinExistence type="predicted"/>
<sequence>MEWQDELTLIAETAAENRVNKNGFAVKPEESARTVFCNKKTVGYSEYFKSQQTGKLVEAKYEVHKADYGGEDVVEVNGRRYFVLKTYDTGTDTIELTLTDLRNRNEV</sequence>
<dbReference type="EMBL" id="CYXO01000011">
    <property type="protein sequence ID" value="CUN09805.1"/>
    <property type="molecule type" value="Genomic_DNA"/>
</dbReference>
<reference evidence="1 2" key="1">
    <citation type="submission" date="2015-09" db="EMBL/GenBank/DDBJ databases">
        <authorList>
            <consortium name="Pathogen Informatics"/>
        </authorList>
    </citation>
    <scope>NUCLEOTIDE SEQUENCE [LARGE SCALE GENOMIC DNA]</scope>
    <source>
        <strain evidence="1 2">2789STDY5834961</strain>
    </source>
</reference>
<evidence type="ECO:0000313" key="2">
    <source>
        <dbReference type="Proteomes" id="UP000095597"/>
    </source>
</evidence>
<gene>
    <name evidence="1" type="ORF">ERS852573_01912</name>
</gene>
<dbReference type="OrthoDB" id="2051942at2"/>
<protein>
    <recommendedName>
        <fullName evidence="3">Phage head closure protein</fullName>
    </recommendedName>
</protein>
<dbReference type="Proteomes" id="UP000095597">
    <property type="component" value="Unassembled WGS sequence"/>
</dbReference>
<accession>A0A173U6Q5</accession>
<evidence type="ECO:0008006" key="3">
    <source>
        <dbReference type="Google" id="ProtNLM"/>
    </source>
</evidence>
<evidence type="ECO:0000313" key="1">
    <source>
        <dbReference type="EMBL" id="CUN09805.1"/>
    </source>
</evidence>
<dbReference type="AlphaFoldDB" id="A0A173U6Q5"/>
<dbReference type="RefSeq" id="WP_055214542.1">
    <property type="nucleotide sequence ID" value="NZ_CYXO01000011.1"/>
</dbReference>
<name>A0A173U6Q5_9FIRM</name>
<organism evidence="1 2">
    <name type="scientific">Dorea longicatena</name>
    <dbReference type="NCBI Taxonomy" id="88431"/>
    <lineage>
        <taxon>Bacteria</taxon>
        <taxon>Bacillati</taxon>
        <taxon>Bacillota</taxon>
        <taxon>Clostridia</taxon>
        <taxon>Lachnospirales</taxon>
        <taxon>Lachnospiraceae</taxon>
        <taxon>Dorea</taxon>
    </lineage>
</organism>